<comment type="caution">
    <text evidence="5">The sequence shown here is derived from an EMBL/GenBank/DDBJ whole genome shotgun (WGS) entry which is preliminary data.</text>
</comment>
<proteinExistence type="predicted"/>
<dbReference type="InterPro" id="IPR050679">
    <property type="entry name" value="Bact_HTH_transcr_reg"/>
</dbReference>
<dbReference type="AlphaFoldDB" id="A0A1J5PM31"/>
<gene>
    <name evidence="5" type="primary">dasR_2</name>
    <name evidence="5" type="ORF">GALL_497620</name>
</gene>
<keyword evidence="1" id="KW-0805">Transcription regulation</keyword>
<dbReference type="InterPro" id="IPR036388">
    <property type="entry name" value="WH-like_DNA-bd_sf"/>
</dbReference>
<dbReference type="SUPFAM" id="SSF64288">
    <property type="entry name" value="Chorismate lyase-like"/>
    <property type="match status" value="1"/>
</dbReference>
<keyword evidence="2" id="KW-0238">DNA-binding</keyword>
<organism evidence="5">
    <name type="scientific">mine drainage metagenome</name>
    <dbReference type="NCBI Taxonomy" id="410659"/>
    <lineage>
        <taxon>unclassified sequences</taxon>
        <taxon>metagenomes</taxon>
        <taxon>ecological metagenomes</taxon>
    </lineage>
</organism>
<dbReference type="InterPro" id="IPR000524">
    <property type="entry name" value="Tscrpt_reg_HTH_GntR"/>
</dbReference>
<feature type="domain" description="HTH gntR-type" evidence="4">
    <location>
        <begin position="12"/>
        <end position="80"/>
    </location>
</feature>
<dbReference type="Gene3D" id="1.10.10.10">
    <property type="entry name" value="Winged helix-like DNA-binding domain superfamily/Winged helix DNA-binding domain"/>
    <property type="match status" value="1"/>
</dbReference>
<evidence type="ECO:0000256" key="1">
    <source>
        <dbReference type="ARBA" id="ARBA00023015"/>
    </source>
</evidence>
<evidence type="ECO:0000256" key="2">
    <source>
        <dbReference type="ARBA" id="ARBA00023125"/>
    </source>
</evidence>
<dbReference type="Gene3D" id="3.40.1410.10">
    <property type="entry name" value="Chorismate lyase-like"/>
    <property type="match status" value="1"/>
</dbReference>
<dbReference type="InterPro" id="IPR011663">
    <property type="entry name" value="UTRA"/>
</dbReference>
<dbReference type="Pfam" id="PF07702">
    <property type="entry name" value="UTRA"/>
    <property type="match status" value="1"/>
</dbReference>
<accession>A0A1J5PM31</accession>
<evidence type="ECO:0000256" key="3">
    <source>
        <dbReference type="ARBA" id="ARBA00023163"/>
    </source>
</evidence>
<dbReference type="EMBL" id="MLJW01005189">
    <property type="protein sequence ID" value="OIQ68644.1"/>
    <property type="molecule type" value="Genomic_DNA"/>
</dbReference>
<dbReference type="CDD" id="cd07377">
    <property type="entry name" value="WHTH_GntR"/>
    <property type="match status" value="1"/>
</dbReference>
<keyword evidence="3" id="KW-0804">Transcription</keyword>
<dbReference type="GO" id="GO:0003700">
    <property type="term" value="F:DNA-binding transcription factor activity"/>
    <property type="evidence" value="ECO:0007669"/>
    <property type="project" value="InterPro"/>
</dbReference>
<dbReference type="SUPFAM" id="SSF46785">
    <property type="entry name" value="Winged helix' DNA-binding domain"/>
    <property type="match status" value="1"/>
</dbReference>
<dbReference type="InterPro" id="IPR028978">
    <property type="entry name" value="Chorismate_lyase_/UTRA_dom_sf"/>
</dbReference>
<dbReference type="PANTHER" id="PTHR44846:SF17">
    <property type="entry name" value="GNTR-FAMILY TRANSCRIPTIONAL REGULATOR"/>
    <property type="match status" value="1"/>
</dbReference>
<evidence type="ECO:0000313" key="5">
    <source>
        <dbReference type="EMBL" id="OIQ68644.1"/>
    </source>
</evidence>
<protein>
    <submittedName>
        <fullName evidence="5">HTH-type transcriptional repressor DasR</fullName>
    </submittedName>
</protein>
<name>A0A1J5PM31_9ZZZZ</name>
<dbReference type="GO" id="GO:0003677">
    <property type="term" value="F:DNA binding"/>
    <property type="evidence" value="ECO:0007669"/>
    <property type="project" value="UniProtKB-KW"/>
</dbReference>
<dbReference type="InterPro" id="IPR036390">
    <property type="entry name" value="WH_DNA-bd_sf"/>
</dbReference>
<sequence>MPKRSTPLGGQGTLTQRLRDVVRARILEGEWQPGEKIPSESELAEQYLVSRVTLRTALKSLESQGLIDIRHGSGAYVSNFGTNIRAGLQELRSITETIRELGFEPSMQFKRVEQVGADEEQAKHLNIEVGAPVLYMERAILADGEIVAFSYDAVTIEGLPTSVVHAIGKGPVFAALAKFGVYPARAFAEIHAINSKAIGWGAKRPTDALYLLLDQVHFDREANPLMYSKTYFVEGRFQFVILRTS</sequence>
<dbReference type="GO" id="GO:0045892">
    <property type="term" value="P:negative regulation of DNA-templated transcription"/>
    <property type="evidence" value="ECO:0007669"/>
    <property type="project" value="TreeGrafter"/>
</dbReference>
<dbReference type="PRINTS" id="PR00035">
    <property type="entry name" value="HTHGNTR"/>
</dbReference>
<reference evidence="5" key="1">
    <citation type="submission" date="2016-10" db="EMBL/GenBank/DDBJ databases">
        <title>Sequence of Gallionella enrichment culture.</title>
        <authorList>
            <person name="Poehlein A."/>
            <person name="Muehling M."/>
            <person name="Daniel R."/>
        </authorList>
    </citation>
    <scope>NUCLEOTIDE SEQUENCE</scope>
</reference>
<dbReference type="SMART" id="SM00345">
    <property type="entry name" value="HTH_GNTR"/>
    <property type="match status" value="1"/>
</dbReference>
<dbReference type="PANTHER" id="PTHR44846">
    <property type="entry name" value="MANNOSYL-D-GLYCERATE TRANSPORT/METABOLISM SYSTEM REPRESSOR MNGR-RELATED"/>
    <property type="match status" value="1"/>
</dbReference>
<dbReference type="SMART" id="SM00866">
    <property type="entry name" value="UTRA"/>
    <property type="match status" value="1"/>
</dbReference>
<dbReference type="Pfam" id="PF00392">
    <property type="entry name" value="GntR"/>
    <property type="match status" value="1"/>
</dbReference>
<dbReference type="PROSITE" id="PS50949">
    <property type="entry name" value="HTH_GNTR"/>
    <property type="match status" value="1"/>
</dbReference>
<evidence type="ECO:0000259" key="4">
    <source>
        <dbReference type="PROSITE" id="PS50949"/>
    </source>
</evidence>